<dbReference type="Gene3D" id="3.30.1600.10">
    <property type="entry name" value="SIR2/SIRT2 'Small Domain"/>
    <property type="match status" value="1"/>
</dbReference>
<dbReference type="GO" id="GO:0017136">
    <property type="term" value="F:histone deacetylase activity, NAD-dependent"/>
    <property type="evidence" value="ECO:0007669"/>
    <property type="project" value="TreeGrafter"/>
</dbReference>
<feature type="binding site" evidence="3">
    <location>
        <position position="195"/>
    </location>
    <ligand>
        <name>Zn(2+)</name>
        <dbReference type="ChEBI" id="CHEBI:29105"/>
    </ligand>
</feature>
<keyword evidence="2" id="KW-0520">NAD</keyword>
<dbReference type="GO" id="GO:0005634">
    <property type="term" value="C:nucleus"/>
    <property type="evidence" value="ECO:0007669"/>
    <property type="project" value="TreeGrafter"/>
</dbReference>
<reference evidence="6" key="2">
    <citation type="submission" date="2020-12" db="EMBL/GenBank/DDBJ databases">
        <title>New Spironucleus salmonicida genome in near-complete chromosomes.</title>
        <authorList>
            <person name="Xu F."/>
            <person name="Kurt Z."/>
            <person name="Jimenez-Gonzalez A."/>
            <person name="Astvaldsson A."/>
            <person name="Andersson J.O."/>
            <person name="Svard S.G."/>
        </authorList>
    </citation>
    <scope>NUCLEOTIDE SEQUENCE</scope>
    <source>
        <strain evidence="6">ATCC 50377</strain>
    </source>
</reference>
<dbReference type="GO" id="GO:0046872">
    <property type="term" value="F:metal ion binding"/>
    <property type="evidence" value="ECO:0007669"/>
    <property type="project" value="UniProtKB-KW"/>
</dbReference>
<keyword evidence="1" id="KW-0808">Transferase</keyword>
<evidence type="ECO:0000256" key="2">
    <source>
        <dbReference type="ARBA" id="ARBA00023027"/>
    </source>
</evidence>
<dbReference type="EMBL" id="KI546046">
    <property type="protein sequence ID" value="EST47154.1"/>
    <property type="molecule type" value="Genomic_DNA"/>
</dbReference>
<dbReference type="PROSITE" id="PS50305">
    <property type="entry name" value="SIRTUIN"/>
    <property type="match status" value="1"/>
</dbReference>
<evidence type="ECO:0000259" key="4">
    <source>
        <dbReference type="PROSITE" id="PS50305"/>
    </source>
</evidence>
<dbReference type="EMBL" id="AUWU02000003">
    <property type="protein sequence ID" value="KAH0575646.1"/>
    <property type="molecule type" value="Genomic_DNA"/>
</dbReference>
<evidence type="ECO:0000313" key="6">
    <source>
        <dbReference type="EMBL" id="KAH0575646.1"/>
    </source>
</evidence>
<dbReference type="VEuPathDB" id="GiardiaDB:SS50377_23286"/>
<sequence>MDSSQLTQTPIHEIPIDSSRNQNHIEQLVDILISGQTVVFLTGAGLSVSSGITPYRYSSQAIWSKFIQDQGTRKQFKRDPASYWNDFWLRTHEKSEFLKAKPNPGHFAISAILRLCPNTRIVTQNIDTLHTKAGVDQDRLAEVHGSLGKYKCINNRCQIATSKYASIRSLDDLAIDNTSMKAGNLRIRPPRCPICQAPMMPLTLMFDENYNSHDMFGYSKAERWFQKAAAIVFVGTSLSVRITSDAVRLSERNKAQYFNFNVMDDDRVQNQKWVLGKAENTLEQVRTILIEKTRTVSGKPRMCIW</sequence>
<dbReference type="GO" id="GO:0070403">
    <property type="term" value="F:NAD+ binding"/>
    <property type="evidence" value="ECO:0007669"/>
    <property type="project" value="InterPro"/>
</dbReference>
<organism evidence="5">
    <name type="scientific">Spironucleus salmonicida</name>
    <dbReference type="NCBI Taxonomy" id="348837"/>
    <lineage>
        <taxon>Eukaryota</taxon>
        <taxon>Metamonada</taxon>
        <taxon>Diplomonadida</taxon>
        <taxon>Hexamitidae</taxon>
        <taxon>Hexamitinae</taxon>
        <taxon>Spironucleus</taxon>
    </lineage>
</organism>
<keyword evidence="7" id="KW-1185">Reference proteome</keyword>
<feature type="binding site" evidence="3">
    <location>
        <position position="152"/>
    </location>
    <ligand>
        <name>Zn(2+)</name>
        <dbReference type="ChEBI" id="CHEBI:29105"/>
    </ligand>
</feature>
<protein>
    <submittedName>
        <fullName evidence="5">NAD-dependent deacytelase Sir2</fullName>
    </submittedName>
</protein>
<feature type="active site" description="Proton acceptor" evidence="3">
    <location>
        <position position="144"/>
    </location>
</feature>
<dbReference type="AlphaFoldDB" id="V6M1S7"/>
<dbReference type="InterPro" id="IPR029035">
    <property type="entry name" value="DHS-like_NAD/FAD-binding_dom"/>
</dbReference>
<evidence type="ECO:0000313" key="5">
    <source>
        <dbReference type="EMBL" id="EST47154.1"/>
    </source>
</evidence>
<evidence type="ECO:0000256" key="3">
    <source>
        <dbReference type="PROSITE-ProRule" id="PRU00236"/>
    </source>
</evidence>
<dbReference type="PANTHER" id="PTHR11085:SF10">
    <property type="entry name" value="NAD-DEPENDENT PROTEIN DEACYLASE SIRTUIN-5, MITOCHONDRIAL-RELATED"/>
    <property type="match status" value="1"/>
</dbReference>
<keyword evidence="3" id="KW-0479">Metal-binding</keyword>
<feature type="binding site" evidence="3">
    <location>
        <position position="157"/>
    </location>
    <ligand>
        <name>Zn(2+)</name>
        <dbReference type="ChEBI" id="CHEBI:29105"/>
    </ligand>
</feature>
<dbReference type="Proteomes" id="UP000018208">
    <property type="component" value="Unassembled WGS sequence"/>
</dbReference>
<dbReference type="InterPro" id="IPR026590">
    <property type="entry name" value="Ssirtuin_cat_dom"/>
</dbReference>
<dbReference type="InterPro" id="IPR026591">
    <property type="entry name" value="Sirtuin_cat_small_dom_sf"/>
</dbReference>
<name>V6M1S7_9EUKA</name>
<proteinExistence type="predicted"/>
<dbReference type="Pfam" id="PF02146">
    <property type="entry name" value="SIR2"/>
    <property type="match status" value="1"/>
</dbReference>
<evidence type="ECO:0000256" key="1">
    <source>
        <dbReference type="ARBA" id="ARBA00022679"/>
    </source>
</evidence>
<dbReference type="OrthoDB" id="424302at2759"/>
<reference evidence="5 6" key="1">
    <citation type="journal article" date="2014" name="PLoS Genet.">
        <title>The Genome of Spironucleus salmonicida Highlights a Fish Pathogen Adapted to Fluctuating Environments.</title>
        <authorList>
            <person name="Xu F."/>
            <person name="Jerlstrom-Hultqvist J."/>
            <person name="Einarsson E."/>
            <person name="Astvaldsson A."/>
            <person name="Svard S.G."/>
            <person name="Andersson J.O."/>
        </authorList>
    </citation>
    <scope>NUCLEOTIDE SEQUENCE</scope>
    <source>
        <strain evidence="6">ATCC 50377</strain>
    </source>
</reference>
<dbReference type="InterPro" id="IPR003000">
    <property type="entry name" value="Sirtuin"/>
</dbReference>
<feature type="binding site" evidence="3">
    <location>
        <position position="192"/>
    </location>
    <ligand>
        <name>Zn(2+)</name>
        <dbReference type="ChEBI" id="CHEBI:29105"/>
    </ligand>
</feature>
<dbReference type="SUPFAM" id="SSF52467">
    <property type="entry name" value="DHS-like NAD/FAD-binding domain"/>
    <property type="match status" value="1"/>
</dbReference>
<accession>V6M1S7</accession>
<dbReference type="Gene3D" id="3.40.50.1220">
    <property type="entry name" value="TPP-binding domain"/>
    <property type="match status" value="1"/>
</dbReference>
<evidence type="ECO:0000313" key="7">
    <source>
        <dbReference type="Proteomes" id="UP000018208"/>
    </source>
</evidence>
<feature type="domain" description="Deacetylase sirtuin-type" evidence="4">
    <location>
        <begin position="18"/>
        <end position="293"/>
    </location>
</feature>
<dbReference type="InterPro" id="IPR050134">
    <property type="entry name" value="NAD-dep_sirtuin_deacylases"/>
</dbReference>
<keyword evidence="3" id="KW-0862">Zinc</keyword>
<gene>
    <name evidence="5" type="ORF">SS50377_12665</name>
    <name evidence="6" type="ORF">SS50377_23286</name>
</gene>
<dbReference type="PANTHER" id="PTHR11085">
    <property type="entry name" value="NAD-DEPENDENT PROTEIN DEACYLASE SIRTUIN-5, MITOCHONDRIAL-RELATED"/>
    <property type="match status" value="1"/>
</dbReference>